<dbReference type="eggNOG" id="KOG2913">
    <property type="taxonomic scope" value="Eukaryota"/>
</dbReference>
<keyword evidence="4 5" id="KW-0472">Membrane</keyword>
<evidence type="ECO:0000256" key="5">
    <source>
        <dbReference type="SAM" id="Phobius"/>
    </source>
</evidence>
<proteinExistence type="predicted"/>
<dbReference type="HOGENOM" id="CLU_585253_0_0_1"/>
<dbReference type="GeneID" id="8300940"/>
<dbReference type="InterPro" id="IPR006603">
    <property type="entry name" value="PQ-loop_rpt"/>
</dbReference>
<dbReference type="AlphaFoldDB" id="C5MI32"/>
<dbReference type="Pfam" id="PF04193">
    <property type="entry name" value="PQ-loop"/>
    <property type="match status" value="2"/>
</dbReference>
<dbReference type="Gene3D" id="1.20.1280.290">
    <property type="match status" value="2"/>
</dbReference>
<dbReference type="VEuPathDB" id="FungiDB:CTRG_05725"/>
<feature type="transmembrane region" description="Helical" evidence="5">
    <location>
        <begin position="84"/>
        <end position="106"/>
    </location>
</feature>
<dbReference type="Proteomes" id="UP000002037">
    <property type="component" value="Unassembled WGS sequence"/>
</dbReference>
<evidence type="ECO:0000313" key="6">
    <source>
        <dbReference type="EMBL" id="EER30729.1"/>
    </source>
</evidence>
<gene>
    <name evidence="6" type="ORF">CTRG_05725</name>
</gene>
<keyword evidence="3 5" id="KW-1133">Transmembrane helix</keyword>
<evidence type="ECO:0000256" key="1">
    <source>
        <dbReference type="ARBA" id="ARBA00004141"/>
    </source>
</evidence>
<keyword evidence="7" id="KW-1185">Reference proteome</keyword>
<dbReference type="EMBL" id="GG692403">
    <property type="protein sequence ID" value="EER30729.1"/>
    <property type="molecule type" value="Genomic_DNA"/>
</dbReference>
<feature type="transmembrane region" description="Helical" evidence="5">
    <location>
        <begin position="191"/>
        <end position="212"/>
    </location>
</feature>
<sequence length="433" mass="48745">MDSLVSSSSSSSSSFTPDSHGQLSFYLSKSSSMISLSMWLFAQIPQIILNYHQKQVSLSIPFLFMVTISDFINLAYQVVVKDNVYSILLIYSSILNLVIISQYFYYTKYPPKPTTPQIEPPTLVNRILGSAFMANTVSSMTINYDQKQEVIHPNLQFTLRETLSLSSSTLYILSRIPQIHKNYKRKSTSGLSIYMILLVLFGNIFNVISIFSDPYLFKIYSHDTYLIGSIGTIIMDLFLVCQFWIYRKVNRVDNHVSEFINIDEHPQWYVKNQPLVLYQQEIQQQSPQRQDYISKGYDNSLVPNQPRGRKLVKSPGELTMLLSESVNQFTTPPPQHYIVSSSLRYQLASSGSVNPVPKTIPKSLTSSSVGSATSFIPSIIGNISSVNKKLLDGSKVPFSPIDFLADDFYTSPSMKESNASSASHAAYYGSVDV</sequence>
<dbReference type="RefSeq" id="XP_002551427.1">
    <property type="nucleotide sequence ID" value="XM_002551381.1"/>
</dbReference>
<feature type="transmembrane region" description="Helical" evidence="5">
    <location>
        <begin position="224"/>
        <end position="246"/>
    </location>
</feature>
<evidence type="ECO:0000256" key="4">
    <source>
        <dbReference type="ARBA" id="ARBA00023136"/>
    </source>
</evidence>
<dbReference type="OrthoDB" id="8048523at2759"/>
<comment type="subcellular location">
    <subcellularLocation>
        <location evidence="1">Membrane</location>
        <topology evidence="1">Multi-pass membrane protein</topology>
    </subcellularLocation>
</comment>
<organism evidence="6 7">
    <name type="scientific">Candida tropicalis (strain ATCC MYA-3404 / T1)</name>
    <name type="common">Yeast</name>
    <dbReference type="NCBI Taxonomy" id="294747"/>
    <lineage>
        <taxon>Eukaryota</taxon>
        <taxon>Fungi</taxon>
        <taxon>Dikarya</taxon>
        <taxon>Ascomycota</taxon>
        <taxon>Saccharomycotina</taxon>
        <taxon>Pichiomycetes</taxon>
        <taxon>Debaryomycetaceae</taxon>
        <taxon>Candida/Lodderomyces clade</taxon>
        <taxon>Candida</taxon>
    </lineage>
</organism>
<evidence type="ECO:0000256" key="2">
    <source>
        <dbReference type="ARBA" id="ARBA00022692"/>
    </source>
</evidence>
<dbReference type="GO" id="GO:0016020">
    <property type="term" value="C:membrane"/>
    <property type="evidence" value="ECO:0007669"/>
    <property type="project" value="UniProtKB-SubCell"/>
</dbReference>
<keyword evidence="2 5" id="KW-0812">Transmembrane</keyword>
<evidence type="ECO:0000313" key="7">
    <source>
        <dbReference type="Proteomes" id="UP000002037"/>
    </source>
</evidence>
<evidence type="ECO:0000256" key="3">
    <source>
        <dbReference type="ARBA" id="ARBA00022989"/>
    </source>
</evidence>
<feature type="transmembrane region" description="Helical" evidence="5">
    <location>
        <begin position="23"/>
        <end position="44"/>
    </location>
</feature>
<dbReference type="SMART" id="SM00679">
    <property type="entry name" value="CTNS"/>
    <property type="match status" value="2"/>
</dbReference>
<dbReference type="PANTHER" id="PTHR16201:SF35">
    <property type="entry name" value="VACUOLAR AMINO ACID TRANSPORTER YPQ1-RELATED"/>
    <property type="match status" value="1"/>
</dbReference>
<name>C5MI32_CANTT</name>
<dbReference type="PANTHER" id="PTHR16201">
    <property type="entry name" value="SEVEN TRANSMEMBRANE PROTEIN 1-RELATED"/>
    <property type="match status" value="1"/>
</dbReference>
<dbReference type="KEGG" id="ctp:CTRG_05725"/>
<feature type="transmembrane region" description="Helical" evidence="5">
    <location>
        <begin position="56"/>
        <end position="78"/>
    </location>
</feature>
<protein>
    <submittedName>
        <fullName evidence="6">Uncharacterized protein</fullName>
    </submittedName>
</protein>
<reference evidence="6 7" key="1">
    <citation type="journal article" date="2009" name="Nature">
        <title>Evolution of pathogenicity and sexual reproduction in eight Candida genomes.</title>
        <authorList>
            <person name="Butler G."/>
            <person name="Rasmussen M.D."/>
            <person name="Lin M.F."/>
            <person name="Santos M.A."/>
            <person name="Sakthikumar S."/>
            <person name="Munro C.A."/>
            <person name="Rheinbay E."/>
            <person name="Grabherr M."/>
            <person name="Forche A."/>
            <person name="Reedy J.L."/>
            <person name="Agrafioti I."/>
            <person name="Arnaud M.B."/>
            <person name="Bates S."/>
            <person name="Brown A.J."/>
            <person name="Brunke S."/>
            <person name="Costanzo M.C."/>
            <person name="Fitzpatrick D.A."/>
            <person name="de Groot P.W."/>
            <person name="Harris D."/>
            <person name="Hoyer L.L."/>
            <person name="Hube B."/>
            <person name="Klis F.M."/>
            <person name="Kodira C."/>
            <person name="Lennard N."/>
            <person name="Logue M.E."/>
            <person name="Martin R."/>
            <person name="Neiman A.M."/>
            <person name="Nikolaou E."/>
            <person name="Quail M.A."/>
            <person name="Quinn J."/>
            <person name="Santos M.C."/>
            <person name="Schmitzberger F.F."/>
            <person name="Sherlock G."/>
            <person name="Shah P."/>
            <person name="Silverstein K.A."/>
            <person name="Skrzypek M.S."/>
            <person name="Soll D."/>
            <person name="Staggs R."/>
            <person name="Stansfield I."/>
            <person name="Stumpf M.P."/>
            <person name="Sudbery P.E."/>
            <person name="Srikantha T."/>
            <person name="Zeng Q."/>
            <person name="Berman J."/>
            <person name="Berriman M."/>
            <person name="Heitman J."/>
            <person name="Gow N.A."/>
            <person name="Lorenz M.C."/>
            <person name="Birren B.W."/>
            <person name="Kellis M."/>
            <person name="Cuomo C.A."/>
        </authorList>
    </citation>
    <scope>NUCLEOTIDE SEQUENCE [LARGE SCALE GENOMIC DNA]</scope>
    <source>
        <strain evidence="7">ATCC MYA-3404 / T1</strain>
    </source>
</reference>
<accession>C5MI32</accession>
<dbReference type="InterPro" id="IPR051415">
    <property type="entry name" value="LAAT-1"/>
</dbReference>